<dbReference type="InterPro" id="IPR036864">
    <property type="entry name" value="Zn2-C6_fun-type_DNA-bd_sf"/>
</dbReference>
<evidence type="ECO:0000256" key="6">
    <source>
        <dbReference type="ARBA" id="ARBA00023157"/>
    </source>
</evidence>
<feature type="chain" id="PRO_5042184042" description="Zn(2)-C6 fungal-type domain-containing protein" evidence="12">
    <location>
        <begin position="24"/>
        <end position="844"/>
    </location>
</feature>
<dbReference type="EMBL" id="JAQJAN010000002">
    <property type="protein sequence ID" value="KAJ5738695.1"/>
    <property type="molecule type" value="Genomic_DNA"/>
</dbReference>
<dbReference type="Pfam" id="PF03067">
    <property type="entry name" value="LPMO_10"/>
    <property type="match status" value="1"/>
</dbReference>
<accession>A0AAD6HVZ9</accession>
<keyword evidence="5" id="KW-0238">DNA-binding</keyword>
<dbReference type="Pfam" id="PF11951">
    <property type="entry name" value="Fungal_trans_2"/>
    <property type="match status" value="1"/>
</dbReference>
<dbReference type="InterPro" id="IPR001138">
    <property type="entry name" value="Zn2Cys6_DnaBD"/>
</dbReference>
<organism evidence="14 15">
    <name type="scientific">Penicillium malachiteum</name>
    <dbReference type="NCBI Taxonomy" id="1324776"/>
    <lineage>
        <taxon>Eukaryota</taxon>
        <taxon>Fungi</taxon>
        <taxon>Dikarya</taxon>
        <taxon>Ascomycota</taxon>
        <taxon>Pezizomycotina</taxon>
        <taxon>Eurotiomycetes</taxon>
        <taxon>Eurotiomycetidae</taxon>
        <taxon>Eurotiales</taxon>
        <taxon>Aspergillaceae</taxon>
        <taxon>Penicillium</taxon>
    </lineage>
</organism>
<evidence type="ECO:0000256" key="11">
    <source>
        <dbReference type="SAM" id="MobiDB-lite"/>
    </source>
</evidence>
<dbReference type="SUPFAM" id="SSF57701">
    <property type="entry name" value="Zn2/Cys6 DNA-binding domain"/>
    <property type="match status" value="1"/>
</dbReference>
<evidence type="ECO:0000256" key="9">
    <source>
        <dbReference type="ARBA" id="ARBA00023242"/>
    </source>
</evidence>
<keyword evidence="3" id="KW-0186">Copper</keyword>
<dbReference type="GO" id="GO:0003677">
    <property type="term" value="F:DNA binding"/>
    <property type="evidence" value="ECO:0007669"/>
    <property type="project" value="UniProtKB-KW"/>
</dbReference>
<evidence type="ECO:0000256" key="12">
    <source>
        <dbReference type="SAM" id="SignalP"/>
    </source>
</evidence>
<evidence type="ECO:0000259" key="13">
    <source>
        <dbReference type="PROSITE" id="PS50048"/>
    </source>
</evidence>
<keyword evidence="7" id="KW-0804">Transcription</keyword>
<evidence type="ECO:0000256" key="3">
    <source>
        <dbReference type="ARBA" id="ARBA00023008"/>
    </source>
</evidence>
<keyword evidence="9" id="KW-0539">Nucleus</keyword>
<evidence type="ECO:0000256" key="2">
    <source>
        <dbReference type="ARBA" id="ARBA00022723"/>
    </source>
</evidence>
<proteinExistence type="inferred from homology"/>
<comment type="similarity">
    <text evidence="10">Belongs to the polysaccharide monooxygenase AA13 family.</text>
</comment>
<feature type="region of interest" description="Disordered" evidence="11">
    <location>
        <begin position="197"/>
        <end position="253"/>
    </location>
</feature>
<dbReference type="Proteomes" id="UP001215712">
    <property type="component" value="Unassembled WGS sequence"/>
</dbReference>
<evidence type="ECO:0000256" key="4">
    <source>
        <dbReference type="ARBA" id="ARBA00023015"/>
    </source>
</evidence>
<keyword evidence="4" id="KW-0805">Transcription regulation</keyword>
<evidence type="ECO:0000256" key="8">
    <source>
        <dbReference type="ARBA" id="ARBA00023180"/>
    </source>
</evidence>
<dbReference type="PANTHER" id="PTHR36575:SF2">
    <property type="entry name" value="CHITIN-BINDING TYPE-4 DOMAIN-CONTAINING PROTEIN-RELATED"/>
    <property type="match status" value="1"/>
</dbReference>
<dbReference type="InterPro" id="IPR052282">
    <property type="entry name" value="Starch-active_LPMO"/>
</dbReference>
<dbReference type="Pfam" id="PF00172">
    <property type="entry name" value="Zn_clus"/>
    <property type="match status" value="1"/>
</dbReference>
<reference evidence="14" key="2">
    <citation type="submission" date="2023-01" db="EMBL/GenBank/DDBJ databases">
        <authorList>
            <person name="Petersen C."/>
        </authorList>
    </citation>
    <scope>NUCLEOTIDE SEQUENCE</scope>
    <source>
        <strain evidence="14">IBT 17514</strain>
    </source>
</reference>
<dbReference type="PROSITE" id="PS50048">
    <property type="entry name" value="ZN2_CY6_FUNGAL_2"/>
    <property type="match status" value="1"/>
</dbReference>
<evidence type="ECO:0000256" key="10">
    <source>
        <dbReference type="ARBA" id="ARBA00034311"/>
    </source>
</evidence>
<keyword evidence="15" id="KW-1185">Reference proteome</keyword>
<keyword evidence="8" id="KW-0325">Glycoprotein</keyword>
<dbReference type="AlphaFoldDB" id="A0AAD6HVZ9"/>
<evidence type="ECO:0000256" key="7">
    <source>
        <dbReference type="ARBA" id="ARBA00023163"/>
    </source>
</evidence>
<evidence type="ECO:0000313" key="15">
    <source>
        <dbReference type="Proteomes" id="UP001215712"/>
    </source>
</evidence>
<feature type="signal peptide" evidence="12">
    <location>
        <begin position="1"/>
        <end position="23"/>
    </location>
</feature>
<keyword evidence="12" id="KW-0732">Signal</keyword>
<dbReference type="InterPro" id="IPR004302">
    <property type="entry name" value="Cellulose/chitin-bd_N"/>
</dbReference>
<comment type="cofactor">
    <cofactor evidence="1">
        <name>Cu(2+)</name>
        <dbReference type="ChEBI" id="CHEBI:29036"/>
    </cofactor>
</comment>
<protein>
    <recommendedName>
        <fullName evidence="13">Zn(2)-C6 fungal-type domain-containing protein</fullName>
    </recommendedName>
</protein>
<name>A0AAD6HVZ9_9EURO</name>
<sequence>MKQFTSIAAAVATLTSLVSTVHGHGFVTSPTPRYPGAAFEAVCGQQAYDTETADIYGNVQNELTAEEGQSDYDAAKCDIFLCKGFKYADNNVTYSYKSGEVVDFEVTIQAPHTGVANVSVVDTSTNTVIGNPLISWSVYASTATGVAANNTQFSVTIPDDLSDKCSTGGDCVLQWYWYAASIDQTYEACVDFTVDESGSGSTSSSSSTSSTSPSVSTSSASMESSSSSVPAETPAAETPAAETTPAVTSTPAESTTAVAVASTSDVEYTTPALVATSTFATKVRASVTPSADSGSAGTTGVATSIPIPVNGNAEEKLTWIESVFNGWVLLTYVGHLDGDMSERSTQPSPTKDCPTCQRRRIKCDRGLPGCAKCAKRHLECPGYGLQLKWGQGVASRGRLQGQTIPVHEGNVSNSLVPTRAFGIHDTSIKINAGIDFLRTQPTFPENLIGSPFIDLSLSGPRSPHASRLLAWFKERVAQRLAWIDGPQNPWRQIILPLAENSETVLSSVLALAAHDLASQYPSHDPWFVKFQEISNAYQNKALALLAKELGALTSSTSTSSSPDASMTLASVIILCNNELLKAQSAGWKIHLLAARELILANTTASTLHDQLIRIHEFLLQEFYATSVWTHLTADDMNVINNINTEPTSTEDAAITDFIRIIHKITQLERTHRLAGTIPPFPQIEEIHSQIESARIKSFRLSQKVNFWTETDRIDFESVIWMFYHADLIYSAQAFPQLRDEVIDVGHSRDQILNHVRHLSETRNGMWAQDLVWPLFIAGTELRGDRGGQRFVENSFRDVMRLSRTLDRARVLSFLETWWSLEDEGVTSWILLARERPQDFNFLLL</sequence>
<evidence type="ECO:0000256" key="5">
    <source>
        <dbReference type="ARBA" id="ARBA00023125"/>
    </source>
</evidence>
<keyword evidence="6" id="KW-1015">Disulfide bond</keyword>
<dbReference type="Gene3D" id="4.10.240.10">
    <property type="entry name" value="Zn(2)-C6 fungal-type DNA-binding domain"/>
    <property type="match status" value="1"/>
</dbReference>
<dbReference type="GO" id="GO:0008270">
    <property type="term" value="F:zinc ion binding"/>
    <property type="evidence" value="ECO:0007669"/>
    <property type="project" value="InterPro"/>
</dbReference>
<dbReference type="SMART" id="SM00066">
    <property type="entry name" value="GAL4"/>
    <property type="match status" value="1"/>
</dbReference>
<reference evidence="14" key="1">
    <citation type="journal article" date="2023" name="IMA Fungus">
        <title>Comparative genomic study of the Penicillium genus elucidates a diverse pangenome and 15 lateral gene transfer events.</title>
        <authorList>
            <person name="Petersen C."/>
            <person name="Sorensen T."/>
            <person name="Nielsen M.R."/>
            <person name="Sondergaard T.E."/>
            <person name="Sorensen J.L."/>
            <person name="Fitzpatrick D.A."/>
            <person name="Frisvad J.C."/>
            <person name="Nielsen K.L."/>
        </authorList>
    </citation>
    <scope>NUCLEOTIDE SEQUENCE</scope>
    <source>
        <strain evidence="14">IBT 17514</strain>
    </source>
</reference>
<evidence type="ECO:0000256" key="1">
    <source>
        <dbReference type="ARBA" id="ARBA00001973"/>
    </source>
</evidence>
<evidence type="ECO:0000313" key="14">
    <source>
        <dbReference type="EMBL" id="KAJ5738695.1"/>
    </source>
</evidence>
<keyword evidence="2" id="KW-0479">Metal-binding</keyword>
<dbReference type="PANTHER" id="PTHR36575">
    <property type="entry name" value="BINDING PROTEIN, PUTATIVE (AFU_ORTHOLOGUE AFUA_1G14430)-RELATED"/>
    <property type="match status" value="1"/>
</dbReference>
<gene>
    <name evidence="14" type="ORF">N7493_001850</name>
</gene>
<comment type="caution">
    <text evidence="14">The sequence shown here is derived from an EMBL/GenBank/DDBJ whole genome shotgun (WGS) entry which is preliminary data.</text>
</comment>
<dbReference type="GO" id="GO:0000981">
    <property type="term" value="F:DNA-binding transcription factor activity, RNA polymerase II-specific"/>
    <property type="evidence" value="ECO:0007669"/>
    <property type="project" value="InterPro"/>
</dbReference>
<dbReference type="InterPro" id="IPR021858">
    <property type="entry name" value="Fun_TF"/>
</dbReference>
<dbReference type="CDD" id="cd00067">
    <property type="entry name" value="GAL4"/>
    <property type="match status" value="1"/>
</dbReference>
<feature type="domain" description="Zn(2)-C6 fungal-type" evidence="13">
    <location>
        <begin position="352"/>
        <end position="380"/>
    </location>
</feature>